<name>A0A2S5RI34_9MOLU</name>
<dbReference type="Proteomes" id="UP000239785">
    <property type="component" value="Unassembled WGS sequence"/>
</dbReference>
<protein>
    <submittedName>
        <fullName evidence="1">Uncharacterized protein</fullName>
    </submittedName>
</protein>
<proteinExistence type="predicted"/>
<accession>A0A2S5RI34</accession>
<evidence type="ECO:0000313" key="1">
    <source>
        <dbReference type="EMBL" id="PPE06825.1"/>
    </source>
</evidence>
<reference evidence="1 2" key="1">
    <citation type="submission" date="2017-11" db="EMBL/GenBank/DDBJ databases">
        <title>Genome sequence of Mesoplasma corruscae ELCA-2 (ATCC 49579).</title>
        <authorList>
            <person name="Lo W.-S."/>
            <person name="Kuo C.-H."/>
        </authorList>
    </citation>
    <scope>NUCLEOTIDE SEQUENCE [LARGE SCALE GENOMIC DNA]</scope>
    <source>
        <strain evidence="1 2">ELCA-2</strain>
    </source>
</reference>
<keyword evidence="2" id="KW-1185">Reference proteome</keyword>
<sequence>MYLDIRNQFSLNSNQYITVEWLDVVFFHAQILETNLQTQSLSLK</sequence>
<gene>
    <name evidence="1" type="ORF">MCORR_v1c04560</name>
</gene>
<organism evidence="1 2">
    <name type="scientific">Mesoplasma corruscae</name>
    <dbReference type="NCBI Taxonomy" id="216874"/>
    <lineage>
        <taxon>Bacteria</taxon>
        <taxon>Bacillati</taxon>
        <taxon>Mycoplasmatota</taxon>
        <taxon>Mollicutes</taxon>
        <taxon>Entomoplasmatales</taxon>
        <taxon>Entomoplasmataceae</taxon>
        <taxon>Mesoplasma</taxon>
    </lineage>
</organism>
<evidence type="ECO:0000313" key="2">
    <source>
        <dbReference type="Proteomes" id="UP000239785"/>
    </source>
</evidence>
<dbReference type="EMBL" id="PHNF01000001">
    <property type="protein sequence ID" value="PPE06825.1"/>
    <property type="molecule type" value="Genomic_DNA"/>
</dbReference>
<comment type="caution">
    <text evidence="1">The sequence shown here is derived from an EMBL/GenBank/DDBJ whole genome shotgun (WGS) entry which is preliminary data.</text>
</comment>
<dbReference type="AlphaFoldDB" id="A0A2S5RI34"/>